<feature type="compositionally biased region" description="Polar residues" evidence="1">
    <location>
        <begin position="66"/>
        <end position="81"/>
    </location>
</feature>
<organism evidence="2 3">
    <name type="scientific">Anthostomella pinea</name>
    <dbReference type="NCBI Taxonomy" id="933095"/>
    <lineage>
        <taxon>Eukaryota</taxon>
        <taxon>Fungi</taxon>
        <taxon>Dikarya</taxon>
        <taxon>Ascomycota</taxon>
        <taxon>Pezizomycotina</taxon>
        <taxon>Sordariomycetes</taxon>
        <taxon>Xylariomycetidae</taxon>
        <taxon>Xylariales</taxon>
        <taxon>Xylariaceae</taxon>
        <taxon>Anthostomella</taxon>
    </lineage>
</organism>
<protein>
    <submittedName>
        <fullName evidence="2">Uu.00g137810.m01.CDS01</fullName>
    </submittedName>
</protein>
<reference evidence="2" key="1">
    <citation type="submission" date="2023-10" db="EMBL/GenBank/DDBJ databases">
        <authorList>
            <person name="Hackl T."/>
        </authorList>
    </citation>
    <scope>NUCLEOTIDE SEQUENCE</scope>
</reference>
<feature type="region of interest" description="Disordered" evidence="1">
    <location>
        <begin position="66"/>
        <end position="118"/>
    </location>
</feature>
<dbReference type="EMBL" id="CAUWAG010000012">
    <property type="protein sequence ID" value="CAJ2508755.1"/>
    <property type="molecule type" value="Genomic_DNA"/>
</dbReference>
<feature type="compositionally biased region" description="Basic and acidic residues" evidence="1">
    <location>
        <begin position="108"/>
        <end position="118"/>
    </location>
</feature>
<dbReference type="Proteomes" id="UP001295740">
    <property type="component" value="Unassembled WGS sequence"/>
</dbReference>
<proteinExistence type="predicted"/>
<comment type="caution">
    <text evidence="2">The sequence shown here is derived from an EMBL/GenBank/DDBJ whole genome shotgun (WGS) entry which is preliminary data.</text>
</comment>
<sequence>MDNTADMCIKDYNHNYSSPENANPDDSTWSQATLVSSLNCMNNDKDAEARSLAAKLSADTLVTSFSEGPSPRLCQNPSATDPGSGALIPNPDASEPVLNDISRPRRTRSGDNHLESDGERYSDKLVLSPAFAFRDGLADDVVPQLLARLLMAFEAQEVGMDEVMALAASSVLQETARHPGCNRITWWIMDNDSGDPIADVETNRLLQARLPFLAARAVLVSPDGVGRDTCCIACA</sequence>
<evidence type="ECO:0000313" key="2">
    <source>
        <dbReference type="EMBL" id="CAJ2508755.1"/>
    </source>
</evidence>
<accession>A0AAI8VJ58</accession>
<dbReference type="AlphaFoldDB" id="A0AAI8VJ58"/>
<evidence type="ECO:0000256" key="1">
    <source>
        <dbReference type="SAM" id="MobiDB-lite"/>
    </source>
</evidence>
<gene>
    <name evidence="2" type="ORF">KHLLAP_LOCUS9223</name>
</gene>
<keyword evidence="3" id="KW-1185">Reference proteome</keyword>
<evidence type="ECO:0000313" key="3">
    <source>
        <dbReference type="Proteomes" id="UP001295740"/>
    </source>
</evidence>
<name>A0AAI8VJ58_9PEZI</name>